<evidence type="ECO:0000256" key="5">
    <source>
        <dbReference type="HAMAP-Rule" id="MF_03188"/>
    </source>
</evidence>
<comment type="subcellular location">
    <subcellularLocation>
        <location evidence="5">Cytoplasm</location>
    </subcellularLocation>
</comment>
<dbReference type="InterPro" id="IPR029063">
    <property type="entry name" value="SAM-dependent_MTases_sf"/>
</dbReference>
<dbReference type="GO" id="GO:0032259">
    <property type="term" value="P:methylation"/>
    <property type="evidence" value="ECO:0007669"/>
    <property type="project" value="UniProtKB-KW"/>
</dbReference>
<evidence type="ECO:0000256" key="2">
    <source>
        <dbReference type="ARBA" id="ARBA00022603"/>
    </source>
</evidence>
<dbReference type="PANTHER" id="PTHR12843:SF5">
    <property type="entry name" value="EEF1A LYSINE METHYLTRANSFERASE 2"/>
    <property type="match status" value="1"/>
</dbReference>
<protein>
    <recommendedName>
        <fullName evidence="5">Protein-lysine N-methyltransferase EFM4</fullName>
        <ecNumber evidence="5">2.1.1.-</ecNumber>
    </recommendedName>
    <alternativeName>
        <fullName evidence="5">Elongation factor methyltransferase 4</fullName>
    </alternativeName>
</protein>
<dbReference type="PANTHER" id="PTHR12843">
    <property type="entry name" value="PROTEIN-LYSINE N-METHYLTRANSFERASE METTL10"/>
    <property type="match status" value="1"/>
</dbReference>
<keyword evidence="3 5" id="KW-0808">Transferase</keyword>
<dbReference type="Proteomes" id="UP000037035">
    <property type="component" value="Unassembled WGS sequence"/>
</dbReference>
<evidence type="ECO:0000256" key="6">
    <source>
        <dbReference type="SAM" id="MobiDB-lite"/>
    </source>
</evidence>
<keyword evidence="4 5" id="KW-0949">S-adenosyl-L-methionine</keyword>
<dbReference type="EMBL" id="LAVV01006926">
    <property type="protein sequence ID" value="KNZ57764.1"/>
    <property type="molecule type" value="Genomic_DNA"/>
</dbReference>
<keyword evidence="2 5" id="KW-0489">Methyltransferase</keyword>
<dbReference type="Pfam" id="PF13847">
    <property type="entry name" value="Methyltransf_31"/>
    <property type="match status" value="1"/>
</dbReference>
<accession>A0A0L6VAM3</accession>
<keyword evidence="5" id="KW-0813">Transport</keyword>
<keyword evidence="1 5" id="KW-0963">Cytoplasm</keyword>
<comment type="caution">
    <text evidence="8">The sequence shown here is derived from an EMBL/GenBank/DDBJ whole genome shotgun (WGS) entry which is preliminary data.</text>
</comment>
<dbReference type="Gene3D" id="3.40.50.150">
    <property type="entry name" value="Vaccinia Virus protein VP39"/>
    <property type="match status" value="1"/>
</dbReference>
<evidence type="ECO:0000259" key="7">
    <source>
        <dbReference type="Pfam" id="PF13847"/>
    </source>
</evidence>
<dbReference type="GO" id="GO:0005737">
    <property type="term" value="C:cytoplasm"/>
    <property type="evidence" value="ECO:0007669"/>
    <property type="project" value="UniProtKB-SubCell"/>
</dbReference>
<dbReference type="AlphaFoldDB" id="A0A0L6VAM3"/>
<keyword evidence="9" id="KW-1185">Reference proteome</keyword>
<feature type="compositionally biased region" description="Basic and acidic residues" evidence="6">
    <location>
        <begin position="1"/>
        <end position="10"/>
    </location>
</feature>
<feature type="domain" description="Methyltransferase" evidence="7">
    <location>
        <begin position="129"/>
        <end position="259"/>
    </location>
</feature>
<dbReference type="EC" id="2.1.1.-" evidence="5"/>
<evidence type="ECO:0000313" key="8">
    <source>
        <dbReference type="EMBL" id="KNZ57764.1"/>
    </source>
</evidence>
<dbReference type="STRING" id="27349.A0A0L6VAM3"/>
<evidence type="ECO:0000313" key="9">
    <source>
        <dbReference type="Proteomes" id="UP000037035"/>
    </source>
</evidence>
<sequence length="305" mass="32987">MSDKAERSTEGSDSELAPSRLGTQEYWDSNYVRELSNFSADGDEGEVWFGATSSDEILDWIARHMPSPMATPTRVTFSHATGSTEPAKTAGVGRESIQILDGKSFFSLSPRDCTSLSAEELSIYISTTVGCGNGQLLFLLAQGGYPVESLAGIDYSQSSIELCVQISQAKGIQGLRLEVRDILRDPIVPPRRDGQRQGWDLITDKGTFDAICLSDQTIDGQRLAQIYPLKIRDLLVKPGGIFLITSCNWTEEELMAKFVTPQTGFTFHSKIPRATFSFAGSTGSTITTIAFQAGVPGSSTTTAAS</sequence>
<dbReference type="GO" id="GO:0016192">
    <property type="term" value="P:vesicle-mediated transport"/>
    <property type="evidence" value="ECO:0007669"/>
    <property type="project" value="UniProtKB-UniRule"/>
</dbReference>
<dbReference type="GO" id="GO:0016279">
    <property type="term" value="F:protein-lysine N-methyltransferase activity"/>
    <property type="evidence" value="ECO:0007669"/>
    <property type="project" value="UniProtKB-UniRule"/>
</dbReference>
<dbReference type="SUPFAM" id="SSF53335">
    <property type="entry name" value="S-adenosyl-L-methionine-dependent methyltransferases"/>
    <property type="match status" value="1"/>
</dbReference>
<evidence type="ECO:0000256" key="1">
    <source>
        <dbReference type="ARBA" id="ARBA00022490"/>
    </source>
</evidence>
<evidence type="ECO:0000256" key="3">
    <source>
        <dbReference type="ARBA" id="ARBA00022679"/>
    </source>
</evidence>
<evidence type="ECO:0000256" key="4">
    <source>
        <dbReference type="ARBA" id="ARBA00022691"/>
    </source>
</evidence>
<feature type="region of interest" description="Disordered" evidence="6">
    <location>
        <begin position="1"/>
        <end position="21"/>
    </location>
</feature>
<dbReference type="InterPro" id="IPR026635">
    <property type="entry name" value="Efm4/METTL10"/>
</dbReference>
<proteinExistence type="inferred from homology"/>
<dbReference type="CDD" id="cd02440">
    <property type="entry name" value="AdoMet_MTases"/>
    <property type="match status" value="1"/>
</dbReference>
<dbReference type="HAMAP" id="MF_03188">
    <property type="entry name" value="Methyltr_EFM4"/>
    <property type="match status" value="1"/>
</dbReference>
<organism evidence="8 9">
    <name type="scientific">Puccinia sorghi</name>
    <dbReference type="NCBI Taxonomy" id="27349"/>
    <lineage>
        <taxon>Eukaryota</taxon>
        <taxon>Fungi</taxon>
        <taxon>Dikarya</taxon>
        <taxon>Basidiomycota</taxon>
        <taxon>Pucciniomycotina</taxon>
        <taxon>Pucciniomycetes</taxon>
        <taxon>Pucciniales</taxon>
        <taxon>Pucciniaceae</taxon>
        <taxon>Puccinia</taxon>
    </lineage>
</organism>
<gene>
    <name evidence="5" type="primary">EFM4</name>
    <name evidence="8" type="ORF">VP01_207g7</name>
</gene>
<dbReference type="OrthoDB" id="10069295at2759"/>
<dbReference type="VEuPathDB" id="FungiDB:VP01_207g7"/>
<name>A0A0L6VAM3_9BASI</name>
<comment type="function">
    <text evidence="5">S-adenosyl-L-methionine-dependent protein-lysine N-methyltransferase that mono- and dimethylates elongation factor 1-alpha at 'Lys-316'. May play a role in intracellular transport.</text>
</comment>
<comment type="similarity">
    <text evidence="5">Belongs to the class I-like SAM-binding methyltransferase superfamily. EFM4 family.</text>
</comment>
<reference evidence="8 9" key="1">
    <citation type="submission" date="2015-08" db="EMBL/GenBank/DDBJ databases">
        <title>Next Generation Sequencing and Analysis of the Genome of Puccinia sorghi L Schw, the Causal Agent of Maize Common Rust.</title>
        <authorList>
            <person name="Rochi L."/>
            <person name="Burguener G."/>
            <person name="Darino M."/>
            <person name="Turjanski A."/>
            <person name="Kreff E."/>
            <person name="Dieguez M.J."/>
            <person name="Sacco F."/>
        </authorList>
    </citation>
    <scope>NUCLEOTIDE SEQUENCE [LARGE SCALE GENOMIC DNA]</scope>
    <source>
        <strain evidence="8 9">RO10H11247</strain>
    </source>
</reference>
<dbReference type="InterPro" id="IPR025714">
    <property type="entry name" value="Methyltranfer_dom"/>
</dbReference>